<dbReference type="InterPro" id="IPR036890">
    <property type="entry name" value="HATPase_C_sf"/>
</dbReference>
<evidence type="ECO:0000313" key="11">
    <source>
        <dbReference type="Proteomes" id="UP001501758"/>
    </source>
</evidence>
<dbReference type="CDD" id="cd01007">
    <property type="entry name" value="PBP2_BvgS_HisK_like"/>
    <property type="match status" value="1"/>
</dbReference>
<dbReference type="PROSITE" id="PS50110">
    <property type="entry name" value="RESPONSE_REGULATORY"/>
    <property type="match status" value="1"/>
</dbReference>
<dbReference type="InterPro" id="IPR036097">
    <property type="entry name" value="HisK_dim/P_sf"/>
</dbReference>
<dbReference type="Proteomes" id="UP001501758">
    <property type="component" value="Unassembled WGS sequence"/>
</dbReference>
<evidence type="ECO:0000313" key="10">
    <source>
        <dbReference type="EMBL" id="GAA0729290.1"/>
    </source>
</evidence>
<dbReference type="PANTHER" id="PTHR45339:SF1">
    <property type="entry name" value="HYBRID SIGNAL TRANSDUCTION HISTIDINE KINASE J"/>
    <property type="match status" value="1"/>
</dbReference>
<dbReference type="EC" id="2.7.13.3" evidence="2"/>
<name>A0ABN1J5F5_9FLAO</name>
<dbReference type="PROSITE" id="PS51257">
    <property type="entry name" value="PROKAR_LIPOPROTEIN"/>
    <property type="match status" value="1"/>
</dbReference>
<dbReference type="SMART" id="SM00062">
    <property type="entry name" value="PBPb"/>
    <property type="match status" value="1"/>
</dbReference>
<keyword evidence="6" id="KW-0812">Transmembrane</keyword>
<dbReference type="Gene3D" id="1.10.287.130">
    <property type="match status" value="1"/>
</dbReference>
<evidence type="ECO:0000256" key="6">
    <source>
        <dbReference type="SAM" id="Phobius"/>
    </source>
</evidence>
<feature type="chain" id="PRO_5046530330" description="histidine kinase" evidence="7">
    <location>
        <begin position="23"/>
        <end position="693"/>
    </location>
</feature>
<evidence type="ECO:0000256" key="5">
    <source>
        <dbReference type="PROSITE-ProRule" id="PRU00169"/>
    </source>
</evidence>
<evidence type="ECO:0000256" key="1">
    <source>
        <dbReference type="ARBA" id="ARBA00000085"/>
    </source>
</evidence>
<keyword evidence="4" id="KW-0902">Two-component regulatory system</keyword>
<dbReference type="InterPro" id="IPR011006">
    <property type="entry name" value="CheY-like_superfamily"/>
</dbReference>
<evidence type="ECO:0000256" key="4">
    <source>
        <dbReference type="ARBA" id="ARBA00023012"/>
    </source>
</evidence>
<accession>A0ABN1J5F5</accession>
<dbReference type="InterPro" id="IPR003661">
    <property type="entry name" value="HisK_dim/P_dom"/>
</dbReference>
<keyword evidence="11" id="KW-1185">Reference proteome</keyword>
<dbReference type="Pfam" id="PF00497">
    <property type="entry name" value="SBP_bac_3"/>
    <property type="match status" value="1"/>
</dbReference>
<dbReference type="SUPFAM" id="SSF53850">
    <property type="entry name" value="Periplasmic binding protein-like II"/>
    <property type="match status" value="1"/>
</dbReference>
<dbReference type="Gene3D" id="3.30.565.10">
    <property type="entry name" value="Histidine kinase-like ATPase, C-terminal domain"/>
    <property type="match status" value="1"/>
</dbReference>
<feature type="transmembrane region" description="Helical" evidence="6">
    <location>
        <begin position="270"/>
        <end position="292"/>
    </location>
</feature>
<dbReference type="RefSeq" id="WP_343913966.1">
    <property type="nucleotide sequence ID" value="NZ_BAAAGE010000004.1"/>
</dbReference>
<dbReference type="SMART" id="SM00448">
    <property type="entry name" value="REC"/>
    <property type="match status" value="1"/>
</dbReference>
<dbReference type="EMBL" id="BAAAGE010000004">
    <property type="protein sequence ID" value="GAA0729290.1"/>
    <property type="molecule type" value="Genomic_DNA"/>
</dbReference>
<dbReference type="InterPro" id="IPR001789">
    <property type="entry name" value="Sig_transdc_resp-reg_receiver"/>
</dbReference>
<dbReference type="SMART" id="SM00388">
    <property type="entry name" value="HisKA"/>
    <property type="match status" value="1"/>
</dbReference>
<dbReference type="SUPFAM" id="SSF52172">
    <property type="entry name" value="CheY-like"/>
    <property type="match status" value="1"/>
</dbReference>
<keyword evidence="6" id="KW-0472">Membrane</keyword>
<evidence type="ECO:0000256" key="3">
    <source>
        <dbReference type="ARBA" id="ARBA00022553"/>
    </source>
</evidence>
<sequence length="693" mass="79325">MPKKILCLLPLLPIFFIIQSCSKPSLLDENEKKWLAQNDSITVAIYPYYPPYQFINEQNQIDGIFIEYLELVEQKINYKFKRKRYDDWPKLLEGVKNNDASLILEIQQSDEKEYYLKFYEPLFESQNVIVTRDNVDFGNDVESLAGKSIVLPQGYAITENLRKKYPNFNIITLYDELTCLSKVNAGDYDATISPKAVANYYIRSKKMDNLKIKSGTDLYYEPGFAINQTNTVLDGIISKTISKITKEEKQAIVNNWFYSNVIPFYRTSKFWTIIALVALLSLLFGMSFNSYLKYKIKQRTDELMIAKDIAEESNRLKTNFIYNIPQEIRTPMNGIIGLSEFLNNEDLSLEDRKKYTQMIIGNSKELLSIIDNILEISQLQTNRFTLRLIEVNLQNVFQNLISNYKIKAEEKNIEFLIENKLKDQENIVLMDRPKLNKILNVLIDNAIRYTEGGSIKLSCNVEEEFLTISVVDTGIGISETTKNKIIESLSIPSSTDKTIGDYSGMGLGLTIAKKNTDFIGGQLRVTSEKNKGTSFTLKVPYNPLKKISAKTTQTSKPAAKPEKNIILIAEDGETNFLFLKTILTKMNDYDFTIYRAKNGKEAVSICQENKNIDLVLMDIKMPVMDGYDATAYIKKMRPNLPVIAQTAYSIEEDIQKALDAGCDDFVSKPVDRKILKPILNKYFSVLNKRNKAS</sequence>
<dbReference type="PRINTS" id="PR00344">
    <property type="entry name" value="BCTRLSENSOR"/>
</dbReference>
<protein>
    <recommendedName>
        <fullName evidence="2">histidine kinase</fullName>
        <ecNumber evidence="2">2.7.13.3</ecNumber>
    </recommendedName>
</protein>
<dbReference type="InterPro" id="IPR003594">
    <property type="entry name" value="HATPase_dom"/>
</dbReference>
<gene>
    <name evidence="10" type="ORF">GCM10009430_39350</name>
</gene>
<feature type="domain" description="Response regulatory" evidence="9">
    <location>
        <begin position="565"/>
        <end position="683"/>
    </location>
</feature>
<evidence type="ECO:0000256" key="7">
    <source>
        <dbReference type="SAM" id="SignalP"/>
    </source>
</evidence>
<dbReference type="PANTHER" id="PTHR45339">
    <property type="entry name" value="HYBRID SIGNAL TRANSDUCTION HISTIDINE KINASE J"/>
    <property type="match status" value="1"/>
</dbReference>
<dbReference type="CDD" id="cd17546">
    <property type="entry name" value="REC_hyHK_CKI1_RcsC-like"/>
    <property type="match status" value="1"/>
</dbReference>
<comment type="caution">
    <text evidence="10">The sequence shown here is derived from an EMBL/GenBank/DDBJ whole genome shotgun (WGS) entry which is preliminary data.</text>
</comment>
<feature type="domain" description="Histidine kinase" evidence="8">
    <location>
        <begin position="323"/>
        <end position="543"/>
    </location>
</feature>
<dbReference type="Pfam" id="PF02518">
    <property type="entry name" value="HATPase_c"/>
    <property type="match status" value="1"/>
</dbReference>
<dbReference type="InterPro" id="IPR005467">
    <property type="entry name" value="His_kinase_dom"/>
</dbReference>
<dbReference type="InterPro" id="IPR004358">
    <property type="entry name" value="Sig_transdc_His_kin-like_C"/>
</dbReference>
<evidence type="ECO:0000259" key="8">
    <source>
        <dbReference type="PROSITE" id="PS50109"/>
    </source>
</evidence>
<evidence type="ECO:0000256" key="2">
    <source>
        <dbReference type="ARBA" id="ARBA00012438"/>
    </source>
</evidence>
<dbReference type="InterPro" id="IPR001638">
    <property type="entry name" value="Solute-binding_3/MltF_N"/>
</dbReference>
<reference evidence="10 11" key="1">
    <citation type="journal article" date="2019" name="Int. J. Syst. Evol. Microbiol.">
        <title>The Global Catalogue of Microorganisms (GCM) 10K type strain sequencing project: providing services to taxonomists for standard genome sequencing and annotation.</title>
        <authorList>
            <consortium name="The Broad Institute Genomics Platform"/>
            <consortium name="The Broad Institute Genome Sequencing Center for Infectious Disease"/>
            <person name="Wu L."/>
            <person name="Ma J."/>
        </authorList>
    </citation>
    <scope>NUCLEOTIDE SEQUENCE [LARGE SCALE GENOMIC DNA]</scope>
    <source>
        <strain evidence="10 11">JCM 15974</strain>
    </source>
</reference>
<keyword evidence="7" id="KW-0732">Signal</keyword>
<comment type="catalytic activity">
    <reaction evidence="1">
        <text>ATP + protein L-histidine = ADP + protein N-phospho-L-histidine.</text>
        <dbReference type="EC" id="2.7.13.3"/>
    </reaction>
</comment>
<feature type="modified residue" description="4-aspartylphosphate" evidence="5">
    <location>
        <position position="618"/>
    </location>
</feature>
<dbReference type="Pfam" id="PF00512">
    <property type="entry name" value="HisKA"/>
    <property type="match status" value="1"/>
</dbReference>
<dbReference type="SUPFAM" id="SSF47384">
    <property type="entry name" value="Homodimeric domain of signal transducing histidine kinase"/>
    <property type="match status" value="1"/>
</dbReference>
<organism evidence="10 11">
    <name type="scientific">Aquimarina litoralis</name>
    <dbReference type="NCBI Taxonomy" id="584605"/>
    <lineage>
        <taxon>Bacteria</taxon>
        <taxon>Pseudomonadati</taxon>
        <taxon>Bacteroidota</taxon>
        <taxon>Flavobacteriia</taxon>
        <taxon>Flavobacteriales</taxon>
        <taxon>Flavobacteriaceae</taxon>
        <taxon>Aquimarina</taxon>
    </lineage>
</organism>
<dbReference type="PROSITE" id="PS50109">
    <property type="entry name" value="HIS_KIN"/>
    <property type="match status" value="1"/>
</dbReference>
<keyword evidence="3 5" id="KW-0597">Phosphoprotein</keyword>
<dbReference type="CDD" id="cd00082">
    <property type="entry name" value="HisKA"/>
    <property type="match status" value="1"/>
</dbReference>
<dbReference type="Gene3D" id="3.40.190.10">
    <property type="entry name" value="Periplasmic binding protein-like II"/>
    <property type="match status" value="2"/>
</dbReference>
<evidence type="ECO:0000259" key="9">
    <source>
        <dbReference type="PROSITE" id="PS50110"/>
    </source>
</evidence>
<dbReference type="SUPFAM" id="SSF55874">
    <property type="entry name" value="ATPase domain of HSP90 chaperone/DNA topoisomerase II/histidine kinase"/>
    <property type="match status" value="1"/>
</dbReference>
<feature type="signal peptide" evidence="7">
    <location>
        <begin position="1"/>
        <end position="22"/>
    </location>
</feature>
<dbReference type="Gene3D" id="3.40.50.2300">
    <property type="match status" value="1"/>
</dbReference>
<dbReference type="SMART" id="SM00387">
    <property type="entry name" value="HATPase_c"/>
    <property type="match status" value="1"/>
</dbReference>
<proteinExistence type="predicted"/>
<dbReference type="Pfam" id="PF00072">
    <property type="entry name" value="Response_reg"/>
    <property type="match status" value="1"/>
</dbReference>
<keyword evidence="6" id="KW-1133">Transmembrane helix</keyword>